<dbReference type="Pfam" id="PF03080">
    <property type="entry name" value="Neprosin"/>
    <property type="match status" value="1"/>
</dbReference>
<evidence type="ECO:0000313" key="3">
    <source>
        <dbReference type="Proteomes" id="UP000636709"/>
    </source>
</evidence>
<proteinExistence type="predicted"/>
<sequence length="232" mass="24537">MLGPGFFVPVSLFLCPSPAPALPSLGSWLFLPFISAARCRVSPRFPNFLSLSFVVTDHLRVIRRLMWPPSEPGQVKRGPGGACMHASRRACAAAVVTTGLAAAMDAPCRRRATAAWVSVNGTAIGYFPHTMFPTFFPESYINQVGGVVHNSRPNGMHTDTTMGSGRMPNGGGSAVVKGYLAIAANGVDKKDKPIRLGVTAPKCYNVAVLGENRNVPSFDIAYGGAGSRGCDQ</sequence>
<gene>
    <name evidence="2" type="ORF">HU200_054315</name>
</gene>
<organism evidence="2 3">
    <name type="scientific">Digitaria exilis</name>
    <dbReference type="NCBI Taxonomy" id="1010633"/>
    <lineage>
        <taxon>Eukaryota</taxon>
        <taxon>Viridiplantae</taxon>
        <taxon>Streptophyta</taxon>
        <taxon>Embryophyta</taxon>
        <taxon>Tracheophyta</taxon>
        <taxon>Spermatophyta</taxon>
        <taxon>Magnoliopsida</taxon>
        <taxon>Liliopsida</taxon>
        <taxon>Poales</taxon>
        <taxon>Poaceae</taxon>
        <taxon>PACMAD clade</taxon>
        <taxon>Panicoideae</taxon>
        <taxon>Panicodae</taxon>
        <taxon>Paniceae</taxon>
        <taxon>Anthephorinae</taxon>
        <taxon>Digitaria</taxon>
    </lineage>
</organism>
<feature type="domain" description="Neprosin PEP catalytic" evidence="1">
    <location>
        <begin position="116"/>
        <end position="224"/>
    </location>
</feature>
<dbReference type="Proteomes" id="UP000636709">
    <property type="component" value="Unassembled WGS sequence"/>
</dbReference>
<protein>
    <recommendedName>
        <fullName evidence="1">Neprosin PEP catalytic domain-containing protein</fullName>
    </recommendedName>
</protein>
<dbReference type="AlphaFoldDB" id="A0A835E2R0"/>
<name>A0A835E2R0_9POAL</name>
<comment type="caution">
    <text evidence="2">The sequence shown here is derived from an EMBL/GenBank/DDBJ whole genome shotgun (WGS) entry which is preliminary data.</text>
</comment>
<reference evidence="2" key="1">
    <citation type="submission" date="2020-07" db="EMBL/GenBank/DDBJ databases">
        <title>Genome sequence and genetic diversity analysis of an under-domesticated orphan crop, white fonio (Digitaria exilis).</title>
        <authorList>
            <person name="Bennetzen J.L."/>
            <person name="Chen S."/>
            <person name="Ma X."/>
            <person name="Wang X."/>
            <person name="Yssel A.E.J."/>
            <person name="Chaluvadi S.R."/>
            <person name="Johnson M."/>
            <person name="Gangashetty P."/>
            <person name="Hamidou F."/>
            <person name="Sanogo M.D."/>
            <person name="Zwaenepoel A."/>
            <person name="Wallace J."/>
            <person name="Van De Peer Y."/>
            <person name="Van Deynze A."/>
        </authorList>
    </citation>
    <scope>NUCLEOTIDE SEQUENCE</scope>
    <source>
        <tissue evidence="2">Leaves</tissue>
    </source>
</reference>
<accession>A0A835E2R0</accession>
<evidence type="ECO:0000259" key="1">
    <source>
        <dbReference type="Pfam" id="PF03080"/>
    </source>
</evidence>
<dbReference type="InterPro" id="IPR004314">
    <property type="entry name" value="Neprosin"/>
</dbReference>
<keyword evidence="3" id="KW-1185">Reference proteome</keyword>
<dbReference type="EMBL" id="JACEFO010002346">
    <property type="protein sequence ID" value="KAF8664994.1"/>
    <property type="molecule type" value="Genomic_DNA"/>
</dbReference>
<evidence type="ECO:0000313" key="2">
    <source>
        <dbReference type="EMBL" id="KAF8664994.1"/>
    </source>
</evidence>